<reference evidence="1" key="1">
    <citation type="journal article" date="2020" name="Nature">
        <title>Giant virus diversity and host interactions through global metagenomics.</title>
        <authorList>
            <person name="Schulz F."/>
            <person name="Roux S."/>
            <person name="Paez-Espino D."/>
            <person name="Jungbluth S."/>
            <person name="Walsh D.A."/>
            <person name="Denef V.J."/>
            <person name="McMahon K.D."/>
            <person name="Konstantinidis K.T."/>
            <person name="Eloe-Fadrosh E.A."/>
            <person name="Kyrpides N.C."/>
            <person name="Woyke T."/>
        </authorList>
    </citation>
    <scope>NUCLEOTIDE SEQUENCE</scope>
    <source>
        <strain evidence="1">GVMAG-M-3300024302-11</strain>
    </source>
</reference>
<dbReference type="AlphaFoldDB" id="A0A6C0ITK8"/>
<accession>A0A6C0ITK8</accession>
<evidence type="ECO:0000313" key="1">
    <source>
        <dbReference type="EMBL" id="QHT96382.1"/>
    </source>
</evidence>
<organism evidence="1">
    <name type="scientific">viral metagenome</name>
    <dbReference type="NCBI Taxonomy" id="1070528"/>
    <lineage>
        <taxon>unclassified sequences</taxon>
        <taxon>metagenomes</taxon>
        <taxon>organismal metagenomes</taxon>
    </lineage>
</organism>
<protein>
    <submittedName>
        <fullName evidence="1">Uncharacterized protein</fullName>
    </submittedName>
</protein>
<name>A0A6C0ITK8_9ZZZZ</name>
<dbReference type="EMBL" id="MN740256">
    <property type="protein sequence ID" value="QHT96382.1"/>
    <property type="molecule type" value="Genomic_DNA"/>
</dbReference>
<sequence length="147" mass="17593">MDILGQYKLESNYYLYNCNQTYDLENNIGEIEIPEFTMEHINMIDTHYKTYMSQVNEIIYDDNEICVNQLSDIFELNELFLEHVDNIEELTHIMNKYNSQLTVDGKTNDYTSIRTDKIRMYLKEIQPIIKNDEDNLKLVLILLSNQY</sequence>
<proteinExistence type="predicted"/>